<name>A0A841T901_9BACL</name>
<accession>A0A841T901</accession>
<keyword evidence="2" id="KW-1185">Reference proteome</keyword>
<sequence length="91" mass="10232">MAGLCQITHIRLSNSYSSSTEHITHVKLSTGTVETREQAVSYIDIGYEYYYTNQYGSKANVETVHPTGRPAYIRTKANTTTVDNLLSLPRF</sequence>
<gene>
    <name evidence="1" type="ORF">H4Q31_04045</name>
</gene>
<dbReference type="RefSeq" id="WP_185177789.1">
    <property type="nucleotide sequence ID" value="NZ_CBCSEP010000004.1"/>
</dbReference>
<comment type="caution">
    <text evidence="1">The sequence shown here is derived from an EMBL/GenBank/DDBJ whole genome shotgun (WGS) entry which is preliminary data.</text>
</comment>
<reference evidence="1 2" key="1">
    <citation type="submission" date="2020-08" db="EMBL/GenBank/DDBJ databases">
        <title>Cohnella phylogeny.</title>
        <authorList>
            <person name="Dunlap C."/>
        </authorList>
    </citation>
    <scope>NUCLEOTIDE SEQUENCE [LARGE SCALE GENOMIC DNA]</scope>
    <source>
        <strain evidence="1 2">DSM 103658</strain>
    </source>
</reference>
<dbReference type="Pfam" id="PF13031">
    <property type="entry name" value="DUF3892"/>
    <property type="match status" value="1"/>
</dbReference>
<organism evidence="1 2">
    <name type="scientific">Cohnella lubricantis</name>
    <dbReference type="NCBI Taxonomy" id="2163172"/>
    <lineage>
        <taxon>Bacteria</taxon>
        <taxon>Bacillati</taxon>
        <taxon>Bacillota</taxon>
        <taxon>Bacilli</taxon>
        <taxon>Bacillales</taxon>
        <taxon>Paenibacillaceae</taxon>
        <taxon>Cohnella</taxon>
    </lineage>
</organism>
<dbReference type="InterPro" id="IPR024997">
    <property type="entry name" value="DUF3892"/>
</dbReference>
<dbReference type="AlphaFoldDB" id="A0A841T901"/>
<protein>
    <submittedName>
        <fullName evidence="1">DUF3892 domain-containing protein</fullName>
    </submittedName>
</protein>
<evidence type="ECO:0000313" key="2">
    <source>
        <dbReference type="Proteomes" id="UP000574133"/>
    </source>
</evidence>
<dbReference type="EMBL" id="JACJVN010000017">
    <property type="protein sequence ID" value="MBB6676495.1"/>
    <property type="molecule type" value="Genomic_DNA"/>
</dbReference>
<dbReference type="Proteomes" id="UP000574133">
    <property type="component" value="Unassembled WGS sequence"/>
</dbReference>
<evidence type="ECO:0000313" key="1">
    <source>
        <dbReference type="EMBL" id="MBB6676495.1"/>
    </source>
</evidence>
<proteinExistence type="predicted"/>